<reference evidence="7 8" key="1">
    <citation type="submission" date="2018-03" db="EMBL/GenBank/DDBJ databases">
        <title>Rhodobacter blasticus.</title>
        <authorList>
            <person name="Meyer T.E."/>
            <person name="Miller S."/>
            <person name="Lodha T."/>
            <person name="Gandham S."/>
            <person name="Chintalapati S."/>
            <person name="Chintalapati V.R."/>
        </authorList>
    </citation>
    <scope>NUCLEOTIDE SEQUENCE [LARGE SCALE GENOMIC DNA]</scope>
    <source>
        <strain evidence="7 8">DSM 2131</strain>
    </source>
</reference>
<evidence type="ECO:0000256" key="2">
    <source>
        <dbReference type="ARBA" id="ARBA00022692"/>
    </source>
</evidence>
<feature type="transmembrane region" description="Helical" evidence="5">
    <location>
        <begin position="115"/>
        <end position="134"/>
    </location>
</feature>
<sequence length="180" mass="19385">MLLILGVALWWAAHLFKRLAPAARARLGDPGKGLVSLLLLASVALMYFGYDPAAGPVWWGRNGALVGINNLLMFGAVFLYAADGMRAPVIGRMRHPQLTGFKLWATAHLLVNGDLASFILFGGLLAWAVVEVIVINRSQPGWTPKPTKPGRNLPALGAAVVTLVVIMLIHNWLGYTPWGA</sequence>
<keyword evidence="8" id="KW-1185">Reference proteome</keyword>
<keyword evidence="3 5" id="KW-1133">Transmembrane helix</keyword>
<name>A0A2T4J4N6_FUSBL</name>
<feature type="transmembrane region" description="Helical" evidence="5">
    <location>
        <begin position="155"/>
        <end position="173"/>
    </location>
</feature>
<evidence type="ECO:0000313" key="8">
    <source>
        <dbReference type="Proteomes" id="UP000241362"/>
    </source>
</evidence>
<feature type="domain" description="NnrU" evidence="6">
    <location>
        <begin position="2"/>
        <end position="176"/>
    </location>
</feature>
<gene>
    <name evidence="7" type="ORF">C5F44_16575</name>
</gene>
<dbReference type="AlphaFoldDB" id="A0A2T4J4N6"/>
<dbReference type="Proteomes" id="UP000241362">
    <property type="component" value="Unassembled WGS sequence"/>
</dbReference>
<feature type="transmembrane region" description="Helical" evidence="5">
    <location>
        <begin position="32"/>
        <end position="50"/>
    </location>
</feature>
<evidence type="ECO:0000259" key="6">
    <source>
        <dbReference type="Pfam" id="PF07298"/>
    </source>
</evidence>
<dbReference type="Pfam" id="PF07298">
    <property type="entry name" value="NnrU"/>
    <property type="match status" value="1"/>
</dbReference>
<comment type="subcellular location">
    <subcellularLocation>
        <location evidence="1">Membrane</location>
        <topology evidence="1">Multi-pass membrane protein</topology>
    </subcellularLocation>
</comment>
<evidence type="ECO:0000256" key="1">
    <source>
        <dbReference type="ARBA" id="ARBA00004141"/>
    </source>
</evidence>
<feature type="transmembrane region" description="Helical" evidence="5">
    <location>
        <begin position="62"/>
        <end position="82"/>
    </location>
</feature>
<keyword evidence="4 5" id="KW-0472">Membrane</keyword>
<dbReference type="GO" id="GO:0016020">
    <property type="term" value="C:membrane"/>
    <property type="evidence" value="ECO:0007669"/>
    <property type="project" value="UniProtKB-SubCell"/>
</dbReference>
<keyword evidence="2 5" id="KW-0812">Transmembrane</keyword>
<dbReference type="InterPro" id="IPR009915">
    <property type="entry name" value="NnrU_dom"/>
</dbReference>
<evidence type="ECO:0000313" key="7">
    <source>
        <dbReference type="EMBL" id="PTE12813.1"/>
    </source>
</evidence>
<dbReference type="EMBL" id="PZKE01000027">
    <property type="protein sequence ID" value="PTE12813.1"/>
    <property type="molecule type" value="Genomic_DNA"/>
</dbReference>
<comment type="caution">
    <text evidence="7">The sequence shown here is derived from an EMBL/GenBank/DDBJ whole genome shotgun (WGS) entry which is preliminary data.</text>
</comment>
<evidence type="ECO:0000256" key="3">
    <source>
        <dbReference type="ARBA" id="ARBA00022989"/>
    </source>
</evidence>
<evidence type="ECO:0000256" key="5">
    <source>
        <dbReference type="SAM" id="Phobius"/>
    </source>
</evidence>
<organism evidence="7 8">
    <name type="scientific">Fuscovulum blasticum DSM 2131</name>
    <dbReference type="NCBI Taxonomy" id="1188250"/>
    <lineage>
        <taxon>Bacteria</taxon>
        <taxon>Pseudomonadati</taxon>
        <taxon>Pseudomonadota</taxon>
        <taxon>Alphaproteobacteria</taxon>
        <taxon>Rhodobacterales</taxon>
        <taxon>Paracoccaceae</taxon>
        <taxon>Pseudogemmobacter</taxon>
    </lineage>
</organism>
<evidence type="ECO:0000256" key="4">
    <source>
        <dbReference type="ARBA" id="ARBA00023136"/>
    </source>
</evidence>
<accession>A0A2T4J4N6</accession>
<proteinExistence type="predicted"/>
<protein>
    <recommendedName>
        <fullName evidence="6">NnrU domain-containing protein</fullName>
    </recommendedName>
</protein>